<sequence>MMNLLFISTLALLAINASAASGNQQPSMSSDVVACQLQAEVDATFCEEECVLDNSKHCVCNVQRLICQRSCDKEQSDQDECVDNCDRCNLETCSDLREYLSSSCERNQL</sequence>
<dbReference type="VEuPathDB" id="FungiDB:ASPVEDRAFT_47639"/>
<proteinExistence type="predicted"/>
<evidence type="ECO:0000313" key="3">
    <source>
        <dbReference type="Proteomes" id="UP000184073"/>
    </source>
</evidence>
<gene>
    <name evidence="2" type="ORF">ASPVEDRAFT_47639</name>
</gene>
<reference evidence="3" key="1">
    <citation type="journal article" date="2017" name="Genome Biol.">
        <title>Comparative genomics reveals high biological diversity and specific adaptations in the industrially and medically important fungal genus Aspergillus.</title>
        <authorList>
            <person name="de Vries R.P."/>
            <person name="Riley R."/>
            <person name="Wiebenga A."/>
            <person name="Aguilar-Osorio G."/>
            <person name="Amillis S."/>
            <person name="Uchima C.A."/>
            <person name="Anderluh G."/>
            <person name="Asadollahi M."/>
            <person name="Askin M."/>
            <person name="Barry K."/>
            <person name="Battaglia E."/>
            <person name="Bayram O."/>
            <person name="Benocci T."/>
            <person name="Braus-Stromeyer S.A."/>
            <person name="Caldana C."/>
            <person name="Canovas D."/>
            <person name="Cerqueira G.C."/>
            <person name="Chen F."/>
            <person name="Chen W."/>
            <person name="Choi C."/>
            <person name="Clum A."/>
            <person name="Dos Santos R.A."/>
            <person name="Damasio A.R."/>
            <person name="Diallinas G."/>
            <person name="Emri T."/>
            <person name="Fekete E."/>
            <person name="Flipphi M."/>
            <person name="Freyberg S."/>
            <person name="Gallo A."/>
            <person name="Gournas C."/>
            <person name="Habgood R."/>
            <person name="Hainaut M."/>
            <person name="Harispe M.L."/>
            <person name="Henrissat B."/>
            <person name="Hilden K.S."/>
            <person name="Hope R."/>
            <person name="Hossain A."/>
            <person name="Karabika E."/>
            <person name="Karaffa L."/>
            <person name="Karanyi Z."/>
            <person name="Krasevec N."/>
            <person name="Kuo A."/>
            <person name="Kusch H."/>
            <person name="LaButti K."/>
            <person name="Lagendijk E.L."/>
            <person name="Lapidus A."/>
            <person name="Levasseur A."/>
            <person name="Lindquist E."/>
            <person name="Lipzen A."/>
            <person name="Logrieco A.F."/>
            <person name="MacCabe A."/>
            <person name="Maekelae M.R."/>
            <person name="Malavazi I."/>
            <person name="Melin P."/>
            <person name="Meyer V."/>
            <person name="Mielnichuk N."/>
            <person name="Miskei M."/>
            <person name="Molnar A.P."/>
            <person name="Mule G."/>
            <person name="Ngan C.Y."/>
            <person name="Orejas M."/>
            <person name="Orosz E."/>
            <person name="Ouedraogo J.P."/>
            <person name="Overkamp K.M."/>
            <person name="Park H.-S."/>
            <person name="Perrone G."/>
            <person name="Piumi F."/>
            <person name="Punt P.J."/>
            <person name="Ram A.F."/>
            <person name="Ramon A."/>
            <person name="Rauscher S."/>
            <person name="Record E."/>
            <person name="Riano-Pachon D.M."/>
            <person name="Robert V."/>
            <person name="Roehrig J."/>
            <person name="Ruller R."/>
            <person name="Salamov A."/>
            <person name="Salih N.S."/>
            <person name="Samson R.A."/>
            <person name="Sandor E."/>
            <person name="Sanguinetti M."/>
            <person name="Schuetze T."/>
            <person name="Sepcic K."/>
            <person name="Shelest E."/>
            <person name="Sherlock G."/>
            <person name="Sophianopoulou V."/>
            <person name="Squina F.M."/>
            <person name="Sun H."/>
            <person name="Susca A."/>
            <person name="Todd R.B."/>
            <person name="Tsang A."/>
            <person name="Unkles S.E."/>
            <person name="van de Wiele N."/>
            <person name="van Rossen-Uffink D."/>
            <person name="Oliveira J.V."/>
            <person name="Vesth T.C."/>
            <person name="Visser J."/>
            <person name="Yu J.-H."/>
            <person name="Zhou M."/>
            <person name="Andersen M.R."/>
            <person name="Archer D.B."/>
            <person name="Baker S.E."/>
            <person name="Benoit I."/>
            <person name="Brakhage A.A."/>
            <person name="Braus G.H."/>
            <person name="Fischer R."/>
            <person name="Frisvad J.C."/>
            <person name="Goldman G.H."/>
            <person name="Houbraken J."/>
            <person name="Oakley B."/>
            <person name="Pocsi I."/>
            <person name="Scazzocchio C."/>
            <person name="Seiboth B."/>
            <person name="vanKuyk P.A."/>
            <person name="Wortman J."/>
            <person name="Dyer P.S."/>
            <person name="Grigoriev I.V."/>
        </authorList>
    </citation>
    <scope>NUCLEOTIDE SEQUENCE [LARGE SCALE GENOMIC DNA]</scope>
    <source>
        <strain evidence="3">CBS 583.65</strain>
    </source>
</reference>
<accession>A0A1L9Q3Z3</accession>
<feature type="signal peptide" evidence="1">
    <location>
        <begin position="1"/>
        <end position="19"/>
    </location>
</feature>
<dbReference type="EMBL" id="KV878140">
    <property type="protein sequence ID" value="OJJ08484.1"/>
    <property type="molecule type" value="Genomic_DNA"/>
</dbReference>
<organism evidence="2 3">
    <name type="scientific">Aspergillus versicolor CBS 583.65</name>
    <dbReference type="NCBI Taxonomy" id="1036611"/>
    <lineage>
        <taxon>Eukaryota</taxon>
        <taxon>Fungi</taxon>
        <taxon>Dikarya</taxon>
        <taxon>Ascomycota</taxon>
        <taxon>Pezizomycotina</taxon>
        <taxon>Eurotiomycetes</taxon>
        <taxon>Eurotiomycetidae</taxon>
        <taxon>Eurotiales</taxon>
        <taxon>Aspergillaceae</taxon>
        <taxon>Aspergillus</taxon>
        <taxon>Aspergillus subgen. Nidulantes</taxon>
    </lineage>
</organism>
<keyword evidence="3" id="KW-1185">Reference proteome</keyword>
<dbReference type="RefSeq" id="XP_040674246.1">
    <property type="nucleotide sequence ID" value="XM_040813828.1"/>
</dbReference>
<protein>
    <recommendedName>
        <fullName evidence="4">Extracellular membrane protein CFEM domain-containing protein</fullName>
    </recommendedName>
</protein>
<dbReference type="GeneID" id="63729339"/>
<keyword evidence="1" id="KW-0732">Signal</keyword>
<evidence type="ECO:0008006" key="4">
    <source>
        <dbReference type="Google" id="ProtNLM"/>
    </source>
</evidence>
<feature type="chain" id="PRO_5013132318" description="Extracellular membrane protein CFEM domain-containing protein" evidence="1">
    <location>
        <begin position="20"/>
        <end position="109"/>
    </location>
</feature>
<dbReference type="AlphaFoldDB" id="A0A1L9Q3Z3"/>
<evidence type="ECO:0000313" key="2">
    <source>
        <dbReference type="EMBL" id="OJJ08484.1"/>
    </source>
</evidence>
<name>A0A1L9Q3Z3_ASPVE</name>
<dbReference type="Proteomes" id="UP000184073">
    <property type="component" value="Unassembled WGS sequence"/>
</dbReference>
<evidence type="ECO:0000256" key="1">
    <source>
        <dbReference type="SAM" id="SignalP"/>
    </source>
</evidence>